<dbReference type="Proteomes" id="UP000319383">
    <property type="component" value="Chromosome"/>
</dbReference>
<organism evidence="2 3">
    <name type="scientific">Symmachiella dynata</name>
    <dbReference type="NCBI Taxonomy" id="2527995"/>
    <lineage>
        <taxon>Bacteria</taxon>
        <taxon>Pseudomonadati</taxon>
        <taxon>Planctomycetota</taxon>
        <taxon>Planctomycetia</taxon>
        <taxon>Planctomycetales</taxon>
        <taxon>Planctomycetaceae</taxon>
        <taxon>Symmachiella</taxon>
    </lineage>
</organism>
<dbReference type="InterPro" id="IPR019734">
    <property type="entry name" value="TPR_rpt"/>
</dbReference>
<dbReference type="PANTHER" id="PTHR12558:SF33">
    <property type="entry name" value="BLL7664 PROTEIN"/>
    <property type="match status" value="1"/>
</dbReference>
<dbReference type="InterPro" id="IPR011990">
    <property type="entry name" value="TPR-like_helical_dom_sf"/>
</dbReference>
<dbReference type="EMBL" id="CP036276">
    <property type="protein sequence ID" value="QDU44956.1"/>
    <property type="molecule type" value="Genomic_DNA"/>
</dbReference>
<dbReference type="SMART" id="SM00028">
    <property type="entry name" value="TPR"/>
    <property type="match status" value="11"/>
</dbReference>
<dbReference type="Gene3D" id="3.40.50.2000">
    <property type="entry name" value="Glycogen Phosphorylase B"/>
    <property type="match status" value="1"/>
</dbReference>
<dbReference type="RefSeq" id="WP_145377236.1">
    <property type="nucleotide sequence ID" value="NZ_CP036276.1"/>
</dbReference>
<evidence type="ECO:0000313" key="2">
    <source>
        <dbReference type="EMBL" id="QDU44956.1"/>
    </source>
</evidence>
<gene>
    <name evidence="2" type="primary">yrrB_5</name>
    <name evidence="2" type="ORF">Mal52_34420</name>
</gene>
<feature type="repeat" description="TPR" evidence="1">
    <location>
        <begin position="276"/>
        <end position="309"/>
    </location>
</feature>
<feature type="repeat" description="TPR" evidence="1">
    <location>
        <begin position="310"/>
        <end position="343"/>
    </location>
</feature>
<dbReference type="Pfam" id="PF14559">
    <property type="entry name" value="TPR_19"/>
    <property type="match status" value="1"/>
</dbReference>
<dbReference type="PANTHER" id="PTHR12558">
    <property type="entry name" value="CELL DIVISION CYCLE 16,23,27"/>
    <property type="match status" value="1"/>
</dbReference>
<dbReference type="Pfam" id="PF13432">
    <property type="entry name" value="TPR_16"/>
    <property type="match status" value="3"/>
</dbReference>
<keyword evidence="1" id="KW-0802">TPR repeat</keyword>
<sequence length="709" mass="78031">MESQTPAFSQATQLNRDEQHAVAENTHLDTSALIQRNADARFQLAQTCETQGRTVEALAHYGEVIRIDAQHLNGHLGRAKLLHINGRVHDAAADYRRILKFAPVHPTALVGLAHIAIQDGRLDDAAQLLQTALEHHPGFAFAHHSLGRVRKALGDFSNAAISFQRATELAPQSVESYTELAAVHEKLGQTADAEATYRAALAHAAPNTTIWNGLGLLLLADERNSEAAECFRAALKVNPEFPQAANNLGLALNKLSEPEAAIEAFRIARRGLPRSADVLSNLAHAYLAAEKLEEAEQSCRAALIIDPCHVPTLSNGGQIALRRGAAERARAFFQQAVNLSPNFAEGHNNLGTALYALNRDDEAAARFGQCIALNPQHVETHYNRALANFRRGQFEAAWPDYQWRWQRSGARKPQLSIPEWQGEALGGKTLLVYGEQGVGDELMLASRFAEVIGQAKACVLVCETRLVELFARSFPGTTVIATRDAESFLASGRIGPVDFQTAAGELPRYSATSLGDGLASTAYLRPDAAQVRNWSDRFEQLNAQLRVGISWRGGAAANDRQRRSTTLALWQPLLVQRDIAFINLQYGDCRDELETLRQQYGFVVHDWDDANPLVDLDHFAAQIAALDLVISVDNSTVHMAGGLGVPTWVALPDSADWRWGTSGTNSYWYESLRLFRRETDAPWSETFRNMAQELVKLDKRACRQAGNKV</sequence>
<dbReference type="SUPFAM" id="SSF48452">
    <property type="entry name" value="TPR-like"/>
    <property type="match status" value="2"/>
</dbReference>
<evidence type="ECO:0000313" key="3">
    <source>
        <dbReference type="Proteomes" id="UP000319383"/>
    </source>
</evidence>
<dbReference type="Pfam" id="PF13374">
    <property type="entry name" value="TPR_10"/>
    <property type="match status" value="1"/>
</dbReference>
<accession>A0A517ZR37</accession>
<dbReference type="KEGG" id="sdyn:Mal52_34420"/>
<feature type="repeat" description="TPR" evidence="1">
    <location>
        <begin position="208"/>
        <end position="241"/>
    </location>
</feature>
<dbReference type="PROSITE" id="PS50005">
    <property type="entry name" value="TPR"/>
    <property type="match status" value="5"/>
</dbReference>
<keyword evidence="3" id="KW-1185">Reference proteome</keyword>
<proteinExistence type="predicted"/>
<reference evidence="2 3" key="1">
    <citation type="submission" date="2019-02" db="EMBL/GenBank/DDBJ databases">
        <title>Deep-cultivation of Planctomycetes and their phenomic and genomic characterization uncovers novel biology.</title>
        <authorList>
            <person name="Wiegand S."/>
            <person name="Jogler M."/>
            <person name="Boedeker C."/>
            <person name="Pinto D."/>
            <person name="Vollmers J."/>
            <person name="Rivas-Marin E."/>
            <person name="Kohn T."/>
            <person name="Peeters S.H."/>
            <person name="Heuer A."/>
            <person name="Rast P."/>
            <person name="Oberbeckmann S."/>
            <person name="Bunk B."/>
            <person name="Jeske O."/>
            <person name="Meyerdierks A."/>
            <person name="Storesund J.E."/>
            <person name="Kallscheuer N."/>
            <person name="Luecker S."/>
            <person name="Lage O.M."/>
            <person name="Pohl T."/>
            <person name="Merkel B.J."/>
            <person name="Hornburger P."/>
            <person name="Mueller R.-W."/>
            <person name="Bruemmer F."/>
            <person name="Labrenz M."/>
            <person name="Spormann A.M."/>
            <person name="Op den Camp H."/>
            <person name="Overmann J."/>
            <person name="Amann R."/>
            <person name="Jetten M.S.M."/>
            <person name="Mascher T."/>
            <person name="Medema M.H."/>
            <person name="Devos D.P."/>
            <person name="Kaster A.-K."/>
            <person name="Ovreas L."/>
            <person name="Rohde M."/>
            <person name="Galperin M.Y."/>
            <person name="Jogler C."/>
        </authorList>
    </citation>
    <scope>NUCLEOTIDE SEQUENCE [LARGE SCALE GENOMIC DNA]</scope>
    <source>
        <strain evidence="2 3">Mal52</strain>
    </source>
</reference>
<feature type="repeat" description="TPR" evidence="1">
    <location>
        <begin position="140"/>
        <end position="173"/>
    </location>
</feature>
<dbReference type="SUPFAM" id="SSF53756">
    <property type="entry name" value="UDP-Glycosyltransferase/glycogen phosphorylase"/>
    <property type="match status" value="1"/>
</dbReference>
<dbReference type="AlphaFoldDB" id="A0A517ZR37"/>
<name>A0A517ZR37_9PLAN</name>
<feature type="repeat" description="TPR" evidence="1">
    <location>
        <begin position="344"/>
        <end position="377"/>
    </location>
</feature>
<protein>
    <submittedName>
        <fullName evidence="2">TPR repeat-containing protein YrrB</fullName>
    </submittedName>
</protein>
<dbReference type="Gene3D" id="1.25.40.10">
    <property type="entry name" value="Tetratricopeptide repeat domain"/>
    <property type="match status" value="4"/>
</dbReference>
<evidence type="ECO:0000256" key="1">
    <source>
        <dbReference type="PROSITE-ProRule" id="PRU00339"/>
    </source>
</evidence>